<sequence length="100" mass="10862">MLMKKATHCEEAGTTFAAIVELADEDLANVVAGAGYAADLFDEDDLASGGVPYGQISGGVAYGYGQMHRQMHRRLRRRAATRRLLSRSRQSRMSSTTVSP</sequence>
<evidence type="ECO:0000313" key="2">
    <source>
        <dbReference type="EMBL" id="GLV60958.1"/>
    </source>
</evidence>
<name>A0ABQ6G6N1_9CHLR</name>
<organism evidence="2 3">
    <name type="scientific">Dictyobacter halimunensis</name>
    <dbReference type="NCBI Taxonomy" id="3026934"/>
    <lineage>
        <taxon>Bacteria</taxon>
        <taxon>Bacillati</taxon>
        <taxon>Chloroflexota</taxon>
        <taxon>Ktedonobacteria</taxon>
        <taxon>Ktedonobacterales</taxon>
        <taxon>Dictyobacteraceae</taxon>
        <taxon>Dictyobacter</taxon>
    </lineage>
</organism>
<gene>
    <name evidence="2" type="ORF">KDH_77760</name>
</gene>
<feature type="compositionally biased region" description="Basic residues" evidence="1">
    <location>
        <begin position="76"/>
        <end position="90"/>
    </location>
</feature>
<feature type="region of interest" description="Disordered" evidence="1">
    <location>
        <begin position="76"/>
        <end position="100"/>
    </location>
</feature>
<protein>
    <submittedName>
        <fullName evidence="2">Uncharacterized protein</fullName>
    </submittedName>
</protein>
<dbReference type="Proteomes" id="UP001344906">
    <property type="component" value="Unassembled WGS sequence"/>
</dbReference>
<proteinExistence type="predicted"/>
<keyword evidence="3" id="KW-1185">Reference proteome</keyword>
<dbReference type="RefSeq" id="WP_338258204.1">
    <property type="nucleotide sequence ID" value="NZ_BSRI01000002.1"/>
</dbReference>
<accession>A0ABQ6G6N1</accession>
<evidence type="ECO:0000256" key="1">
    <source>
        <dbReference type="SAM" id="MobiDB-lite"/>
    </source>
</evidence>
<reference evidence="2 3" key="1">
    <citation type="submission" date="2023-02" db="EMBL/GenBank/DDBJ databases">
        <title>Dictyobacter halimunensis sp. nov., a new member of the class Ktedonobacteria from forest soil in a geothermal area.</title>
        <authorList>
            <person name="Rachmania M.K."/>
            <person name="Ningsih F."/>
            <person name="Sakai Y."/>
            <person name="Yabe S."/>
            <person name="Yokota A."/>
            <person name="Sjamsuridzal W."/>
        </authorList>
    </citation>
    <scope>NUCLEOTIDE SEQUENCE [LARGE SCALE GENOMIC DNA]</scope>
    <source>
        <strain evidence="2 3">S3.2.2.5</strain>
    </source>
</reference>
<comment type="caution">
    <text evidence="2">The sequence shown here is derived from an EMBL/GenBank/DDBJ whole genome shotgun (WGS) entry which is preliminary data.</text>
</comment>
<evidence type="ECO:0000313" key="3">
    <source>
        <dbReference type="Proteomes" id="UP001344906"/>
    </source>
</evidence>
<dbReference type="EMBL" id="BSRI01000002">
    <property type="protein sequence ID" value="GLV60958.1"/>
    <property type="molecule type" value="Genomic_DNA"/>
</dbReference>
<feature type="compositionally biased region" description="Low complexity" evidence="1">
    <location>
        <begin position="91"/>
        <end position="100"/>
    </location>
</feature>